<dbReference type="Proteomes" id="UP001152649">
    <property type="component" value="Unassembled WGS sequence"/>
</dbReference>
<evidence type="ECO:0000256" key="1">
    <source>
        <dbReference type="ARBA" id="ARBA00005109"/>
    </source>
</evidence>
<evidence type="ECO:0000256" key="2">
    <source>
        <dbReference type="ARBA" id="ARBA00006013"/>
    </source>
</evidence>
<dbReference type="GO" id="GO:0050661">
    <property type="term" value="F:NADP binding"/>
    <property type="evidence" value="ECO:0007669"/>
    <property type="project" value="InterPro"/>
</dbReference>
<dbReference type="InterPro" id="IPR013328">
    <property type="entry name" value="6PGD_dom2"/>
</dbReference>
<keyword evidence="11" id="KW-1185">Reference proteome</keyword>
<evidence type="ECO:0000259" key="8">
    <source>
        <dbReference type="Pfam" id="PF03446"/>
    </source>
</evidence>
<dbReference type="EC" id="1.1.1.31" evidence="3"/>
<dbReference type="SUPFAM" id="SSF48179">
    <property type="entry name" value="6-phosphogluconate dehydrogenase C-terminal domain-like"/>
    <property type="match status" value="1"/>
</dbReference>
<comment type="caution">
    <text evidence="10">The sequence shown here is derived from an EMBL/GenBank/DDBJ whole genome shotgun (WGS) entry which is preliminary data.</text>
</comment>
<comment type="pathway">
    <text evidence="1">Amino-acid degradation; L-valine degradation.</text>
</comment>
<comment type="similarity">
    <text evidence="2">Belongs to the HIBADH-related family. 3-hydroxyisobutyrate dehydrogenase subfamily.</text>
</comment>
<dbReference type="AlphaFoldDB" id="A0A9W4JJ02"/>
<dbReference type="EMBL" id="CAJVPG010000399">
    <property type="protein sequence ID" value="CAG8402488.1"/>
    <property type="molecule type" value="Genomic_DNA"/>
</dbReference>
<name>A0A9W4JJ02_9EURO</name>
<keyword evidence="5" id="KW-0560">Oxidoreductase</keyword>
<dbReference type="InterPro" id="IPR006115">
    <property type="entry name" value="6PGDH_NADP-bd"/>
</dbReference>
<dbReference type="Gene3D" id="1.10.1040.10">
    <property type="entry name" value="N-(1-d-carboxylethyl)-l-norvaline Dehydrogenase, domain 2"/>
    <property type="match status" value="1"/>
</dbReference>
<feature type="domain" description="3-hydroxyisobutyrate dehydrogenase-like NAD-binding" evidence="9">
    <location>
        <begin position="88"/>
        <end position="216"/>
    </location>
</feature>
<dbReference type="InterPro" id="IPR029154">
    <property type="entry name" value="HIBADH-like_NADP-bd"/>
</dbReference>
<dbReference type="FunFam" id="1.10.1040.10:FF:000006">
    <property type="entry name" value="3-hydroxyisobutyrate dehydrogenase"/>
    <property type="match status" value="1"/>
</dbReference>
<comment type="catalytic activity">
    <reaction evidence="7">
        <text>3-hydroxy-2-methylpropanoate + NAD(+) = 2-methyl-3-oxopropanoate + NADH + H(+)</text>
        <dbReference type="Rhea" id="RHEA:17681"/>
        <dbReference type="ChEBI" id="CHEBI:11805"/>
        <dbReference type="ChEBI" id="CHEBI:15378"/>
        <dbReference type="ChEBI" id="CHEBI:57540"/>
        <dbReference type="ChEBI" id="CHEBI:57700"/>
        <dbReference type="ChEBI" id="CHEBI:57945"/>
        <dbReference type="EC" id="1.1.1.31"/>
    </reaction>
</comment>
<proteinExistence type="inferred from homology"/>
<dbReference type="InterPro" id="IPR008927">
    <property type="entry name" value="6-PGluconate_DH-like_C_sf"/>
</dbReference>
<gene>
    <name evidence="10" type="ORF">PSALAMII_LOCUS7933</name>
</gene>
<evidence type="ECO:0000256" key="3">
    <source>
        <dbReference type="ARBA" id="ARBA00012991"/>
    </source>
</evidence>
<dbReference type="GO" id="GO:0051287">
    <property type="term" value="F:NAD binding"/>
    <property type="evidence" value="ECO:0007669"/>
    <property type="project" value="InterPro"/>
</dbReference>
<organism evidence="10 11">
    <name type="scientific">Penicillium salamii</name>
    <dbReference type="NCBI Taxonomy" id="1612424"/>
    <lineage>
        <taxon>Eukaryota</taxon>
        <taxon>Fungi</taxon>
        <taxon>Dikarya</taxon>
        <taxon>Ascomycota</taxon>
        <taxon>Pezizomycotina</taxon>
        <taxon>Eurotiomycetes</taxon>
        <taxon>Eurotiomycetidae</taxon>
        <taxon>Eurotiales</taxon>
        <taxon>Aspergillaceae</taxon>
        <taxon>Penicillium</taxon>
    </lineage>
</organism>
<evidence type="ECO:0000256" key="7">
    <source>
        <dbReference type="ARBA" id="ARBA00049197"/>
    </source>
</evidence>
<keyword evidence="4" id="KW-0101">Branched-chain amino acid catabolism</keyword>
<evidence type="ECO:0000313" key="10">
    <source>
        <dbReference type="EMBL" id="CAG8402488.1"/>
    </source>
</evidence>
<evidence type="ECO:0000256" key="5">
    <source>
        <dbReference type="ARBA" id="ARBA00023002"/>
    </source>
</evidence>
<feature type="domain" description="6-phosphogluconate dehydrogenase NADP-binding" evidence="8">
    <location>
        <begin position="8"/>
        <end position="85"/>
    </location>
</feature>
<dbReference type="PANTHER" id="PTHR22981">
    <property type="entry name" value="3-HYDROXYISOBUTYRATE DEHYDROGENASE-RELATED"/>
    <property type="match status" value="1"/>
</dbReference>
<dbReference type="Pfam" id="PF14833">
    <property type="entry name" value="NAD_binding_11"/>
    <property type="match status" value="1"/>
</dbReference>
<dbReference type="Gene3D" id="3.40.50.720">
    <property type="entry name" value="NAD(P)-binding Rossmann-like Domain"/>
    <property type="match status" value="1"/>
</dbReference>
<dbReference type="InterPro" id="IPR036291">
    <property type="entry name" value="NAD(P)-bd_dom_sf"/>
</dbReference>
<protein>
    <recommendedName>
        <fullName evidence="3">3-hydroxyisobutyrate dehydrogenase</fullName>
        <ecNumber evidence="3">1.1.1.31</ecNumber>
    </recommendedName>
</protein>
<sequence>MVHQNGQQPDRLVIDCSTIDPLTSVKIASRVKEAGFGTFVDAPMSGGVVGATAGSLSFMVGSSKEIFGAVREVLSKMGKKIVHCGPSGTGISAKLANNYLLAINNLATAEAMNFGVKAGLNPSVLAQIINSATGRSWASEVNNPVPGVVEAAPASRQYQGGFAISLMNKDLNLAITAAQQANAPLLLSASASEIYEKLTSDERFAKSDFSSVYKYLQGTTEAKL</sequence>
<dbReference type="OrthoDB" id="21615at2759"/>
<evidence type="ECO:0000256" key="4">
    <source>
        <dbReference type="ARBA" id="ARBA00022456"/>
    </source>
</evidence>
<dbReference type="GO" id="GO:0008442">
    <property type="term" value="F:3-hydroxyisobutyrate dehydrogenase activity"/>
    <property type="evidence" value="ECO:0007669"/>
    <property type="project" value="UniProtKB-EC"/>
</dbReference>
<evidence type="ECO:0000313" key="11">
    <source>
        <dbReference type="Proteomes" id="UP001152649"/>
    </source>
</evidence>
<dbReference type="GO" id="GO:0006574">
    <property type="term" value="P:L-valine catabolic process"/>
    <property type="evidence" value="ECO:0007669"/>
    <property type="project" value="TreeGrafter"/>
</dbReference>
<evidence type="ECO:0000256" key="6">
    <source>
        <dbReference type="ARBA" id="ARBA00023027"/>
    </source>
</evidence>
<dbReference type="PANTHER" id="PTHR22981:SF7">
    <property type="entry name" value="3-HYDROXYISOBUTYRATE DEHYDROGENASE, MITOCHONDRIAL"/>
    <property type="match status" value="1"/>
</dbReference>
<reference evidence="10" key="1">
    <citation type="submission" date="2021-07" db="EMBL/GenBank/DDBJ databases">
        <authorList>
            <person name="Branca A.L. A."/>
        </authorList>
    </citation>
    <scope>NUCLEOTIDE SEQUENCE</scope>
</reference>
<dbReference type="SUPFAM" id="SSF51735">
    <property type="entry name" value="NAD(P)-binding Rossmann-fold domains"/>
    <property type="match status" value="1"/>
</dbReference>
<dbReference type="GO" id="GO:0005739">
    <property type="term" value="C:mitochondrion"/>
    <property type="evidence" value="ECO:0007669"/>
    <property type="project" value="TreeGrafter"/>
</dbReference>
<evidence type="ECO:0000259" key="9">
    <source>
        <dbReference type="Pfam" id="PF14833"/>
    </source>
</evidence>
<dbReference type="Pfam" id="PF03446">
    <property type="entry name" value="NAD_binding_2"/>
    <property type="match status" value="1"/>
</dbReference>
<keyword evidence="6" id="KW-0520">NAD</keyword>
<accession>A0A9W4JJ02</accession>